<dbReference type="EMBL" id="JBBNAE010000005">
    <property type="protein sequence ID" value="KAK9123369.1"/>
    <property type="molecule type" value="Genomic_DNA"/>
</dbReference>
<evidence type="ECO:0000256" key="10">
    <source>
        <dbReference type="ARBA" id="ARBA00023136"/>
    </source>
</evidence>
<dbReference type="SMART" id="SM00768">
    <property type="entry name" value="X8"/>
    <property type="match status" value="1"/>
</dbReference>
<evidence type="ECO:0000256" key="7">
    <source>
        <dbReference type="ARBA" id="ARBA00022729"/>
    </source>
</evidence>
<reference evidence="18 19" key="1">
    <citation type="submission" date="2024-01" db="EMBL/GenBank/DDBJ databases">
        <title>Genome assemblies of Stephania.</title>
        <authorList>
            <person name="Yang L."/>
        </authorList>
    </citation>
    <scope>NUCLEOTIDE SEQUENCE [LARGE SCALE GENOMIC DNA]</scope>
    <source>
        <strain evidence="18">QJT</strain>
        <tissue evidence="18">Leaf</tissue>
    </source>
</reference>
<evidence type="ECO:0000256" key="8">
    <source>
        <dbReference type="ARBA" id="ARBA00022801"/>
    </source>
</evidence>
<comment type="catalytic activity">
    <reaction evidence="1">
        <text>Hydrolysis of (1-&gt;3)-beta-D-glucosidic linkages in (1-&gt;3)-beta-D-glucans.</text>
        <dbReference type="EC" id="3.2.1.39"/>
    </reaction>
</comment>
<dbReference type="InterPro" id="IPR017853">
    <property type="entry name" value="GH"/>
</dbReference>
<dbReference type="FunFam" id="3.20.20.80:FF:000002">
    <property type="entry name" value="Glucan endo-1,3-beta-glucosidase 3"/>
    <property type="match status" value="1"/>
</dbReference>
<proteinExistence type="inferred from homology"/>
<accession>A0AAP0NYS1</accession>
<dbReference type="GO" id="GO:0009506">
    <property type="term" value="C:plasmodesma"/>
    <property type="evidence" value="ECO:0007669"/>
    <property type="project" value="UniProtKB-ARBA"/>
</dbReference>
<dbReference type="GO" id="GO:0005975">
    <property type="term" value="P:carbohydrate metabolic process"/>
    <property type="evidence" value="ECO:0007669"/>
    <property type="project" value="InterPro"/>
</dbReference>
<evidence type="ECO:0000256" key="13">
    <source>
        <dbReference type="ARBA" id="ARBA00023295"/>
    </source>
</evidence>
<dbReference type="Proteomes" id="UP001417504">
    <property type="component" value="Unassembled WGS sequence"/>
</dbReference>
<keyword evidence="13 15" id="KW-0326">Glycosidase</keyword>
<evidence type="ECO:0000256" key="9">
    <source>
        <dbReference type="ARBA" id="ARBA00022821"/>
    </source>
</evidence>
<keyword evidence="10" id="KW-0472">Membrane</keyword>
<dbReference type="GO" id="GO:0042973">
    <property type="term" value="F:glucan endo-1,3-beta-D-glucosidase activity"/>
    <property type="evidence" value="ECO:0007669"/>
    <property type="project" value="UniProtKB-EC"/>
</dbReference>
<dbReference type="GO" id="GO:0006952">
    <property type="term" value="P:defense response"/>
    <property type="evidence" value="ECO:0007669"/>
    <property type="project" value="UniProtKB-KW"/>
</dbReference>
<keyword evidence="5" id="KW-1003">Cell membrane</keyword>
<gene>
    <name evidence="18" type="ORF">Sjap_012971</name>
</gene>
<evidence type="ECO:0000313" key="19">
    <source>
        <dbReference type="Proteomes" id="UP001417504"/>
    </source>
</evidence>
<keyword evidence="6" id="KW-0336">GPI-anchor</keyword>
<evidence type="ECO:0000256" key="12">
    <source>
        <dbReference type="ARBA" id="ARBA00023180"/>
    </source>
</evidence>
<evidence type="ECO:0000259" key="17">
    <source>
        <dbReference type="SMART" id="SM00768"/>
    </source>
</evidence>
<dbReference type="Gene3D" id="3.20.20.80">
    <property type="entry name" value="Glycosidases"/>
    <property type="match status" value="1"/>
</dbReference>
<evidence type="ECO:0000256" key="15">
    <source>
        <dbReference type="RuleBase" id="RU004336"/>
    </source>
</evidence>
<dbReference type="FunFam" id="1.20.58.1040:FF:000001">
    <property type="entry name" value="Glucan endo-1,3-beta-glucosidase 4"/>
    <property type="match status" value="1"/>
</dbReference>
<dbReference type="Pfam" id="PF00332">
    <property type="entry name" value="Glyco_hydro_17"/>
    <property type="match status" value="1"/>
</dbReference>
<sequence>MIWEQMLPMKWRILIFLPLLFISSDASGAFVGINIGMELTDLPSAKDVVEILKSHHVTHVRLYDADRHMLNALANTGIEVMVGVNNEELLGIGKYPAAAADWVNKNVVAYLPETNITAIAVGSEVLTTIPRVAPYLVWAMGHLHRALVATNLNFQVKVSSPHAMDIIERPFPPSTATFNPKMNTTMYLFLQFLKNTKSFFMLNAYPYYGYTTGNGIFPIDYALFKPLAPSKQIVDSNTALRYSSMFDAMVDAAYYSMEALNFSGIPVVVTESGWPSLGGSNEPDATTENAEIYVTNLIHRVLNNSGPPSQPQIPISTYIYELFNEDKRPGPLSEKNWGLFHTNGTAMYSQNLITLDMEEGNSSDGVLFCVAKQGADESALEAGLNWACGPGKASCGAIQEGQPCYQPNSLQSHASYAFNDYYQRMRSSGGTCDFGGTAMTTPMDPSHGSCIFTGSSSSHSGRVITPLTAYGPVSPTSRGLTLQNSWIAFYIPAMVFLLQLQQ</sequence>
<comment type="caution">
    <text evidence="18">The sequence shown here is derived from an EMBL/GenBank/DDBJ whole genome shotgun (WGS) entry which is preliminary data.</text>
</comment>
<evidence type="ECO:0000256" key="2">
    <source>
        <dbReference type="ARBA" id="ARBA00004609"/>
    </source>
</evidence>
<dbReference type="EC" id="3.2.1.39" evidence="4"/>
<dbReference type="InterPro" id="IPR012946">
    <property type="entry name" value="X8"/>
</dbReference>
<dbReference type="InterPro" id="IPR044965">
    <property type="entry name" value="Glyco_hydro_17_plant"/>
</dbReference>
<evidence type="ECO:0000313" key="18">
    <source>
        <dbReference type="EMBL" id="KAK9123369.1"/>
    </source>
</evidence>
<comment type="subcellular location">
    <subcellularLocation>
        <location evidence="2">Cell membrane</location>
        <topology evidence="2">Lipid-anchor</topology>
        <topology evidence="2">GPI-anchor</topology>
    </subcellularLocation>
</comment>
<evidence type="ECO:0000256" key="5">
    <source>
        <dbReference type="ARBA" id="ARBA00022475"/>
    </source>
</evidence>
<dbReference type="PANTHER" id="PTHR32227">
    <property type="entry name" value="GLUCAN ENDO-1,3-BETA-GLUCOSIDASE BG1-RELATED-RELATED"/>
    <property type="match status" value="1"/>
</dbReference>
<organism evidence="18 19">
    <name type="scientific">Stephania japonica</name>
    <dbReference type="NCBI Taxonomy" id="461633"/>
    <lineage>
        <taxon>Eukaryota</taxon>
        <taxon>Viridiplantae</taxon>
        <taxon>Streptophyta</taxon>
        <taxon>Embryophyta</taxon>
        <taxon>Tracheophyta</taxon>
        <taxon>Spermatophyta</taxon>
        <taxon>Magnoliopsida</taxon>
        <taxon>Ranunculales</taxon>
        <taxon>Menispermaceae</taxon>
        <taxon>Menispermoideae</taxon>
        <taxon>Cissampelideae</taxon>
        <taxon>Stephania</taxon>
    </lineage>
</organism>
<dbReference type="Gene3D" id="1.20.58.1040">
    <property type="match status" value="1"/>
</dbReference>
<keyword evidence="6" id="KW-0449">Lipoprotein</keyword>
<keyword evidence="12" id="KW-0325">Glycoprotein</keyword>
<dbReference type="Pfam" id="PF07983">
    <property type="entry name" value="X8"/>
    <property type="match status" value="1"/>
</dbReference>
<evidence type="ECO:0000256" key="6">
    <source>
        <dbReference type="ARBA" id="ARBA00022622"/>
    </source>
</evidence>
<feature type="signal peptide" evidence="16">
    <location>
        <begin position="1"/>
        <end position="28"/>
    </location>
</feature>
<keyword evidence="9" id="KW-0611">Plant defense</keyword>
<keyword evidence="8 15" id="KW-0378">Hydrolase</keyword>
<evidence type="ECO:0000256" key="14">
    <source>
        <dbReference type="RuleBase" id="RU004335"/>
    </source>
</evidence>
<feature type="chain" id="PRO_5042851485" description="glucan endo-1,3-beta-D-glucosidase" evidence="16">
    <location>
        <begin position="29"/>
        <end position="502"/>
    </location>
</feature>
<name>A0AAP0NYS1_9MAGN</name>
<dbReference type="GO" id="GO:0005886">
    <property type="term" value="C:plasma membrane"/>
    <property type="evidence" value="ECO:0007669"/>
    <property type="project" value="UniProtKB-SubCell"/>
</dbReference>
<comment type="similarity">
    <text evidence="3 14">Belongs to the glycosyl hydrolase 17 family.</text>
</comment>
<dbReference type="PROSITE" id="PS00587">
    <property type="entry name" value="GLYCOSYL_HYDROL_F17"/>
    <property type="match status" value="1"/>
</dbReference>
<keyword evidence="19" id="KW-1185">Reference proteome</keyword>
<keyword evidence="11" id="KW-1015">Disulfide bond</keyword>
<keyword evidence="7 16" id="KW-0732">Signal</keyword>
<dbReference type="AlphaFoldDB" id="A0AAP0NYS1"/>
<dbReference type="GO" id="GO:0098552">
    <property type="term" value="C:side of membrane"/>
    <property type="evidence" value="ECO:0007669"/>
    <property type="project" value="UniProtKB-KW"/>
</dbReference>
<evidence type="ECO:0000256" key="16">
    <source>
        <dbReference type="SAM" id="SignalP"/>
    </source>
</evidence>
<evidence type="ECO:0000256" key="1">
    <source>
        <dbReference type="ARBA" id="ARBA00000382"/>
    </source>
</evidence>
<evidence type="ECO:0000256" key="11">
    <source>
        <dbReference type="ARBA" id="ARBA00023157"/>
    </source>
</evidence>
<feature type="domain" description="X8" evidence="17">
    <location>
        <begin position="367"/>
        <end position="452"/>
    </location>
</feature>
<evidence type="ECO:0000256" key="3">
    <source>
        <dbReference type="ARBA" id="ARBA00008773"/>
    </source>
</evidence>
<evidence type="ECO:0000256" key="4">
    <source>
        <dbReference type="ARBA" id="ARBA00012780"/>
    </source>
</evidence>
<dbReference type="SUPFAM" id="SSF51445">
    <property type="entry name" value="(Trans)glycosidases"/>
    <property type="match status" value="1"/>
</dbReference>
<dbReference type="InterPro" id="IPR000490">
    <property type="entry name" value="Glyco_hydro_17"/>
</dbReference>
<protein>
    <recommendedName>
        <fullName evidence="4">glucan endo-1,3-beta-D-glucosidase</fullName>
        <ecNumber evidence="4">3.2.1.39</ecNumber>
    </recommendedName>
</protein>